<protein>
    <submittedName>
        <fullName evidence="1">Uncharacterized protein</fullName>
    </submittedName>
</protein>
<reference evidence="1 2" key="1">
    <citation type="journal article" date="2022" name="Nat. Ecol. Evol.">
        <title>A masculinizing supergene underlies an exaggerated male reproductive morph in a spider.</title>
        <authorList>
            <person name="Hendrickx F."/>
            <person name="De Corte Z."/>
            <person name="Sonet G."/>
            <person name="Van Belleghem S.M."/>
            <person name="Kostlbacher S."/>
            <person name="Vangestel C."/>
        </authorList>
    </citation>
    <scope>NUCLEOTIDE SEQUENCE [LARGE SCALE GENOMIC DNA]</scope>
    <source>
        <strain evidence="1">W744_W776</strain>
    </source>
</reference>
<sequence length="172" mass="19512">MQEQALASRATKKIKAKTKDGRGGWKNHFCLIPLSGGGTRETDRFMFRADDVNAMTRQNYLRAASVEEKRTASSGCQQRGPIPWSTNICCFASPAMAFSTQKRGTAAIRRSLCDETKICFTQHVGEACLTFAFTRQFHACGKKCQELWFEQKRFRYSCELCCSPIYNHTTRV</sequence>
<keyword evidence="2" id="KW-1185">Reference proteome</keyword>
<dbReference type="AlphaFoldDB" id="A0AAV6V622"/>
<comment type="caution">
    <text evidence="1">The sequence shown here is derived from an EMBL/GenBank/DDBJ whole genome shotgun (WGS) entry which is preliminary data.</text>
</comment>
<organism evidence="1 2">
    <name type="scientific">Oedothorax gibbosus</name>
    <dbReference type="NCBI Taxonomy" id="931172"/>
    <lineage>
        <taxon>Eukaryota</taxon>
        <taxon>Metazoa</taxon>
        <taxon>Ecdysozoa</taxon>
        <taxon>Arthropoda</taxon>
        <taxon>Chelicerata</taxon>
        <taxon>Arachnida</taxon>
        <taxon>Araneae</taxon>
        <taxon>Araneomorphae</taxon>
        <taxon>Entelegynae</taxon>
        <taxon>Araneoidea</taxon>
        <taxon>Linyphiidae</taxon>
        <taxon>Erigoninae</taxon>
        <taxon>Oedothorax</taxon>
    </lineage>
</organism>
<evidence type="ECO:0000313" key="1">
    <source>
        <dbReference type="EMBL" id="KAG8191932.1"/>
    </source>
</evidence>
<name>A0AAV6V622_9ARAC</name>
<proteinExistence type="predicted"/>
<evidence type="ECO:0000313" key="2">
    <source>
        <dbReference type="Proteomes" id="UP000827092"/>
    </source>
</evidence>
<dbReference type="EMBL" id="JAFNEN010000149">
    <property type="protein sequence ID" value="KAG8191932.1"/>
    <property type="molecule type" value="Genomic_DNA"/>
</dbReference>
<gene>
    <name evidence="1" type="ORF">JTE90_007728</name>
</gene>
<accession>A0AAV6V622</accession>
<dbReference type="Proteomes" id="UP000827092">
    <property type="component" value="Unassembled WGS sequence"/>
</dbReference>